<dbReference type="GO" id="GO:0008380">
    <property type="term" value="P:RNA splicing"/>
    <property type="evidence" value="ECO:0007669"/>
    <property type="project" value="UniProtKB-KW"/>
</dbReference>
<dbReference type="STRING" id="3775.A0A1Q3ARJ8"/>
<feature type="region of interest" description="Disordered" evidence="7">
    <location>
        <begin position="695"/>
        <end position="734"/>
    </location>
</feature>
<keyword evidence="3" id="KW-0507">mRNA processing</keyword>
<feature type="region of interest" description="Disordered" evidence="7">
    <location>
        <begin position="307"/>
        <end position="340"/>
    </location>
</feature>
<evidence type="ECO:0000256" key="6">
    <source>
        <dbReference type="SAM" id="Coils"/>
    </source>
</evidence>
<dbReference type="InParanoid" id="A0A1Q3ARJ8"/>
<feature type="compositionally biased region" description="Polar residues" evidence="7">
    <location>
        <begin position="598"/>
        <end position="607"/>
    </location>
</feature>
<dbReference type="EMBL" id="BDDD01000065">
    <property type="protein sequence ID" value="GAV58295.1"/>
    <property type="molecule type" value="Genomic_DNA"/>
</dbReference>
<accession>A0A1Q3ARJ8</accession>
<dbReference type="InterPro" id="IPR033757">
    <property type="entry name" value="WTAP"/>
</dbReference>
<feature type="region of interest" description="Disordered" evidence="7">
    <location>
        <begin position="1"/>
        <end position="50"/>
    </location>
</feature>
<name>A0A1Q3ARJ8_CEPFO</name>
<reference evidence="10" key="1">
    <citation type="submission" date="2016-04" db="EMBL/GenBank/DDBJ databases">
        <title>Cephalotus genome sequencing.</title>
        <authorList>
            <person name="Fukushima K."/>
            <person name="Hasebe M."/>
            <person name="Fang X."/>
        </authorList>
    </citation>
    <scope>NUCLEOTIDE SEQUENCE [LARGE SCALE GENOMIC DNA]</scope>
    <source>
        <strain evidence="10">cv. St1</strain>
    </source>
</reference>
<dbReference type="GO" id="GO:0006397">
    <property type="term" value="P:mRNA processing"/>
    <property type="evidence" value="ECO:0007669"/>
    <property type="project" value="UniProtKB-KW"/>
</dbReference>
<dbReference type="OrthoDB" id="3366661at2759"/>
<evidence type="ECO:0000256" key="2">
    <source>
        <dbReference type="ARBA" id="ARBA00010313"/>
    </source>
</evidence>
<evidence type="ECO:0000256" key="4">
    <source>
        <dbReference type="ARBA" id="ARBA00023187"/>
    </source>
</evidence>
<keyword evidence="4" id="KW-0508">mRNA splicing</keyword>
<evidence type="ECO:0000256" key="3">
    <source>
        <dbReference type="ARBA" id="ARBA00022664"/>
    </source>
</evidence>
<feature type="compositionally biased region" description="Polar residues" evidence="7">
    <location>
        <begin position="695"/>
        <end position="707"/>
    </location>
</feature>
<dbReference type="GO" id="GO:0000381">
    <property type="term" value="P:regulation of alternative mRNA splicing, via spliceosome"/>
    <property type="evidence" value="ECO:0007669"/>
    <property type="project" value="InterPro"/>
</dbReference>
<comment type="subcellular location">
    <subcellularLocation>
        <location evidence="1">Nucleus</location>
    </subcellularLocation>
</comment>
<protein>
    <submittedName>
        <fullName evidence="9">DUF1421 domain-containing protein</fullName>
    </submittedName>
</protein>
<keyword evidence="10" id="KW-1185">Reference proteome</keyword>
<dbReference type="AlphaFoldDB" id="A0A1Q3ARJ8"/>
<dbReference type="Proteomes" id="UP000187406">
    <property type="component" value="Unassembled WGS sequence"/>
</dbReference>
<dbReference type="Pfam" id="PF17098">
    <property type="entry name" value="Wtap"/>
    <property type="match status" value="1"/>
</dbReference>
<proteinExistence type="inferred from homology"/>
<dbReference type="PANTHER" id="PTHR15217:SF0">
    <property type="entry name" value="PRE-MRNA-SPLICING REGULATOR WTAP"/>
    <property type="match status" value="1"/>
</dbReference>
<evidence type="ECO:0000313" key="10">
    <source>
        <dbReference type="Proteomes" id="UP000187406"/>
    </source>
</evidence>
<evidence type="ECO:0000256" key="1">
    <source>
        <dbReference type="ARBA" id="ARBA00004123"/>
    </source>
</evidence>
<dbReference type="GO" id="GO:0016556">
    <property type="term" value="P:mRNA modification"/>
    <property type="evidence" value="ECO:0007669"/>
    <property type="project" value="InterPro"/>
</dbReference>
<feature type="compositionally biased region" description="Basic and acidic residues" evidence="7">
    <location>
        <begin position="307"/>
        <end position="331"/>
    </location>
</feature>
<feature type="compositionally biased region" description="Polar residues" evidence="7">
    <location>
        <begin position="722"/>
        <end position="734"/>
    </location>
</feature>
<dbReference type="InterPro" id="IPR010820">
    <property type="entry name" value="DUF1421"/>
</dbReference>
<evidence type="ECO:0000256" key="5">
    <source>
        <dbReference type="ARBA" id="ARBA00023242"/>
    </source>
</evidence>
<feature type="coiled-coil region" evidence="6">
    <location>
        <begin position="116"/>
        <end position="205"/>
    </location>
</feature>
<dbReference type="PANTHER" id="PTHR15217">
    <property type="entry name" value="WILMS' TUMOR 1-ASSOCIATING PROTEIN"/>
    <property type="match status" value="1"/>
</dbReference>
<dbReference type="GO" id="GO:0005634">
    <property type="term" value="C:nucleus"/>
    <property type="evidence" value="ECO:0007669"/>
    <property type="project" value="UniProtKB-SubCell"/>
</dbReference>
<feature type="compositionally biased region" description="Low complexity" evidence="7">
    <location>
        <begin position="18"/>
        <end position="32"/>
    </location>
</feature>
<organism evidence="9 10">
    <name type="scientific">Cephalotus follicularis</name>
    <name type="common">Albany pitcher plant</name>
    <dbReference type="NCBI Taxonomy" id="3775"/>
    <lineage>
        <taxon>Eukaryota</taxon>
        <taxon>Viridiplantae</taxon>
        <taxon>Streptophyta</taxon>
        <taxon>Embryophyta</taxon>
        <taxon>Tracheophyta</taxon>
        <taxon>Spermatophyta</taxon>
        <taxon>Magnoliopsida</taxon>
        <taxon>eudicotyledons</taxon>
        <taxon>Gunneridae</taxon>
        <taxon>Pentapetalae</taxon>
        <taxon>rosids</taxon>
        <taxon>fabids</taxon>
        <taxon>Oxalidales</taxon>
        <taxon>Cephalotaceae</taxon>
        <taxon>Cephalotus</taxon>
    </lineage>
</organism>
<keyword evidence="6" id="KW-0175">Coiled coil</keyword>
<dbReference type="Pfam" id="PF07223">
    <property type="entry name" value="DUF1421"/>
    <property type="match status" value="1"/>
</dbReference>
<evidence type="ECO:0000259" key="8">
    <source>
        <dbReference type="Pfam" id="PF07223"/>
    </source>
</evidence>
<comment type="caution">
    <text evidence="9">The sequence shown here is derived from an EMBL/GenBank/DDBJ whole genome shotgun (WGS) entry which is preliminary data.</text>
</comment>
<comment type="similarity">
    <text evidence="2">Belongs to the fl(2)d family.</text>
</comment>
<gene>
    <name evidence="9" type="ORF">CFOL_v3_01829</name>
</gene>
<keyword evidence="5" id="KW-0539">Nucleus</keyword>
<feature type="region of interest" description="Disordered" evidence="7">
    <location>
        <begin position="584"/>
        <end position="613"/>
    </location>
</feature>
<sequence length="840" mass="94385">MASRNRLEDDDDFGGDFSGNSRPPGSGSGNKRSFGELEDDDDDIFGSKKANSKVGETGMILKLRESLQDCNDTLATCQSELEAAKTEIQRWHSSFQNEYFIPAGTTPEPKFVINYLQTLKSSDESLREQLEKAKKKEAAFIVTFAKREQEIAELKSAIRDLRAQLKPPSMQTRRLLLDPAIHEEFTRLKNLVEEKDKKVKELQDNIAGVTFTGQSKMGKMLIAKCKTLQEENEEIGQQASEGKIHELSMKLSLQKSQNAELRSQFEGLYKHMEGLTNDVEKSNEMVLILQEQLEEKHRELERLKQELHQKSLAEENKNDSASNRKEKEELYPPHQRGAGFNKESLTVKDLEPSFALAALNNGLRSNSRFTFSLLKKPAKDMAELLKRAERYVNAEEEMGDHHSQGLNLQGRRNPSSTFYSSHLVRFVLYTPPILFMGPTSLYHPHSLSLMFFMFNVSLCDLCLLCIFVQIFGPVGPSYGAALIADIDRKMKQHADNLMHAVEGLSARVTQLETRVRQLENAVYDLKDPIEFNHGRTDGKLWELENGLIEVQGVIQDIRDTQEIAEAKLQLEKLMLSKCNQQMGKQNKSISAQDALPSAPQQNRSISPPQIADIPFKVPPYQPHQYPPLTPAATAPQLPSQIPKNIFPSAPQPEYYYNPPGLSPENICQQYHLALNQQPQPPFTPALHELHQPSLQHPPVSQVSQLPQMQPPFNFPSGHSHLPQHSDSDNPYTYGSSFRYSSSNIKSSQDSMYYSAPGSGSAHSRLPTAKILPHALPTASSVDARTNYSADGKGVPVDDVVDKIVAMGFRRDLVRATARKLSENEQSVDLNVVLDKLMNTK</sequence>
<evidence type="ECO:0000256" key="7">
    <source>
        <dbReference type="SAM" id="MobiDB-lite"/>
    </source>
</evidence>
<feature type="domain" description="DUF1421" evidence="8">
    <location>
        <begin position="796"/>
        <end position="839"/>
    </location>
</feature>
<feature type="non-terminal residue" evidence="9">
    <location>
        <position position="840"/>
    </location>
</feature>
<feature type="coiled-coil region" evidence="6">
    <location>
        <begin position="494"/>
        <end position="521"/>
    </location>
</feature>
<evidence type="ECO:0000313" key="9">
    <source>
        <dbReference type="EMBL" id="GAV58295.1"/>
    </source>
</evidence>